<evidence type="ECO:0000313" key="12">
    <source>
        <dbReference type="RefSeq" id="XP_025417043.1"/>
    </source>
</evidence>
<dbReference type="SMART" id="SM00351">
    <property type="entry name" value="PAX"/>
    <property type="match status" value="1"/>
</dbReference>
<reference evidence="10" key="1">
    <citation type="submission" date="2018-04" db="EMBL/GenBank/DDBJ databases">
        <title>Transcriptome assembly of Sipha flava.</title>
        <authorList>
            <person name="Scully E.D."/>
            <person name="Geib S.M."/>
            <person name="Palmer N.A."/>
            <person name="Koch K."/>
            <person name="Bradshaw J."/>
            <person name="Heng-Moss T."/>
            <person name="Sarath G."/>
        </authorList>
    </citation>
    <scope>NUCLEOTIDE SEQUENCE</scope>
</reference>
<dbReference type="AlphaFoldDB" id="A0A2S2QG56"/>
<dbReference type="InterPro" id="IPR009057">
    <property type="entry name" value="Homeodomain-like_sf"/>
</dbReference>
<keyword evidence="3" id="KW-0563">Paired box</keyword>
<gene>
    <name evidence="10" type="primary">Poxn</name>
    <name evidence="12" type="synonym">LOC112688185</name>
    <name evidence="10" type="ORF">g.33535</name>
</gene>
<keyword evidence="2" id="KW-0217">Developmental protein</keyword>
<keyword evidence="5" id="KW-0238">DNA-binding</keyword>
<dbReference type="EMBL" id="GGMS01007536">
    <property type="protein sequence ID" value="MBY76739.1"/>
    <property type="molecule type" value="Transcribed_RNA"/>
</dbReference>
<evidence type="ECO:0000256" key="7">
    <source>
        <dbReference type="ARBA" id="ARBA00023242"/>
    </source>
</evidence>
<dbReference type="InterPro" id="IPR036388">
    <property type="entry name" value="WH-like_DNA-bd_sf"/>
</dbReference>
<dbReference type="FunFam" id="1.10.10.10:FF:000013">
    <property type="entry name" value="Paired box 8 isoform 1"/>
    <property type="match status" value="1"/>
</dbReference>
<keyword evidence="7" id="KW-0539">Nucleus</keyword>
<dbReference type="InterPro" id="IPR001523">
    <property type="entry name" value="Paired_dom"/>
</dbReference>
<dbReference type="PANTHER" id="PTHR45636:SF43">
    <property type="entry name" value="PAIRED BOX POX-NEURO PROTEIN"/>
    <property type="match status" value="1"/>
</dbReference>
<evidence type="ECO:0000256" key="4">
    <source>
        <dbReference type="ARBA" id="ARBA00023015"/>
    </source>
</evidence>
<dbReference type="Pfam" id="PF00292">
    <property type="entry name" value="PAX"/>
    <property type="match status" value="1"/>
</dbReference>
<dbReference type="Proteomes" id="UP000694846">
    <property type="component" value="Unplaced"/>
</dbReference>
<dbReference type="PANTHER" id="PTHR45636">
    <property type="entry name" value="PAIRED BOX PROTEIN PAX-6-RELATED-RELATED"/>
    <property type="match status" value="1"/>
</dbReference>
<dbReference type="SUPFAM" id="SSF46689">
    <property type="entry name" value="Homeodomain-like"/>
    <property type="match status" value="1"/>
</dbReference>
<dbReference type="PROSITE" id="PS51057">
    <property type="entry name" value="PAIRED_2"/>
    <property type="match status" value="1"/>
</dbReference>
<keyword evidence="11" id="KW-1185">Reference proteome</keyword>
<dbReference type="GO" id="GO:0000981">
    <property type="term" value="F:DNA-binding transcription factor activity, RNA polymerase II-specific"/>
    <property type="evidence" value="ECO:0007669"/>
    <property type="project" value="TreeGrafter"/>
</dbReference>
<evidence type="ECO:0000256" key="1">
    <source>
        <dbReference type="ARBA" id="ARBA00004123"/>
    </source>
</evidence>
<keyword evidence="6" id="KW-0804">Transcription</keyword>
<dbReference type="PROSITE" id="PS00034">
    <property type="entry name" value="PAIRED_1"/>
    <property type="match status" value="1"/>
</dbReference>
<evidence type="ECO:0000256" key="5">
    <source>
        <dbReference type="ARBA" id="ARBA00023125"/>
    </source>
</evidence>
<protein>
    <submittedName>
        <fullName evidence="10">Paired box pox-neuro protein</fullName>
    </submittedName>
    <submittedName>
        <fullName evidence="12">Paired box protein Pax-8-like</fullName>
    </submittedName>
</protein>
<feature type="region of interest" description="Disordered" evidence="8">
    <location>
        <begin position="137"/>
        <end position="158"/>
    </location>
</feature>
<dbReference type="InterPro" id="IPR043182">
    <property type="entry name" value="PAIRED_DNA-bd_dom"/>
</dbReference>
<organism evidence="10">
    <name type="scientific">Sipha flava</name>
    <name type="common">yellow sugarcane aphid</name>
    <dbReference type="NCBI Taxonomy" id="143950"/>
    <lineage>
        <taxon>Eukaryota</taxon>
        <taxon>Metazoa</taxon>
        <taxon>Ecdysozoa</taxon>
        <taxon>Arthropoda</taxon>
        <taxon>Hexapoda</taxon>
        <taxon>Insecta</taxon>
        <taxon>Pterygota</taxon>
        <taxon>Neoptera</taxon>
        <taxon>Paraneoptera</taxon>
        <taxon>Hemiptera</taxon>
        <taxon>Sternorrhyncha</taxon>
        <taxon>Aphidomorpha</taxon>
        <taxon>Aphidoidea</taxon>
        <taxon>Aphididae</taxon>
        <taxon>Sipha</taxon>
    </lineage>
</organism>
<evidence type="ECO:0000256" key="2">
    <source>
        <dbReference type="ARBA" id="ARBA00022473"/>
    </source>
</evidence>
<accession>A0A2S2QG56</accession>
<keyword evidence="4" id="KW-0805">Transcription regulation</keyword>
<comment type="subcellular location">
    <subcellularLocation>
        <location evidence="1">Nucleus</location>
    </subcellularLocation>
</comment>
<sequence length="215" mass="23602">MPHTGQAGVNQLGGVFVNGRPLPDYVRRRIVQLALLGVRPCDISRQLLVSHGCVSKILTRFYETGSIRPGSIGGAGLQKNKTTQGNFSKKSGRCKQDIISNRVNGSQTVPSSIRNLPWIHPLDLYYERIHQHQLEHGPSVIGEPSNGQPAPGAKKPHTPYTIEEILKPTAPRPRPLSPCGLLVDGVCTCGLTGNVMSTAFYVDVQQQFMCQQHRY</sequence>
<dbReference type="Gene3D" id="1.10.10.10">
    <property type="entry name" value="Winged helix-like DNA-binding domain superfamily/Winged helix DNA-binding domain"/>
    <property type="match status" value="1"/>
</dbReference>
<proteinExistence type="predicted"/>
<evidence type="ECO:0000256" key="6">
    <source>
        <dbReference type="ARBA" id="ARBA00023163"/>
    </source>
</evidence>
<evidence type="ECO:0000313" key="11">
    <source>
        <dbReference type="Proteomes" id="UP000694846"/>
    </source>
</evidence>
<evidence type="ECO:0000313" key="10">
    <source>
        <dbReference type="EMBL" id="MBY76739.1"/>
    </source>
</evidence>
<dbReference type="OrthoDB" id="3225452at2759"/>
<dbReference type="PRINTS" id="PR00027">
    <property type="entry name" value="PAIREDBOX"/>
</dbReference>
<dbReference type="RefSeq" id="XP_025417043.1">
    <property type="nucleotide sequence ID" value="XM_025561258.1"/>
</dbReference>
<reference evidence="12" key="2">
    <citation type="submission" date="2025-04" db="UniProtKB">
        <authorList>
            <consortium name="RefSeq"/>
        </authorList>
    </citation>
    <scope>IDENTIFICATION</scope>
    <source>
        <tissue evidence="12">Whole body</tissue>
    </source>
</reference>
<dbReference type="GO" id="GO:0000978">
    <property type="term" value="F:RNA polymerase II cis-regulatory region sequence-specific DNA binding"/>
    <property type="evidence" value="ECO:0007669"/>
    <property type="project" value="TreeGrafter"/>
</dbReference>
<feature type="domain" description="Paired" evidence="9">
    <location>
        <begin position="5"/>
        <end position="156"/>
    </location>
</feature>
<evidence type="ECO:0000256" key="8">
    <source>
        <dbReference type="SAM" id="MobiDB-lite"/>
    </source>
</evidence>
<evidence type="ECO:0000259" key="9">
    <source>
        <dbReference type="PROSITE" id="PS51057"/>
    </source>
</evidence>
<evidence type="ECO:0000256" key="3">
    <source>
        <dbReference type="ARBA" id="ARBA00022724"/>
    </source>
</evidence>
<name>A0A2S2QG56_9HEMI</name>
<dbReference type="InterPro" id="IPR043565">
    <property type="entry name" value="PAX_fam"/>
</dbReference>
<dbReference type="GO" id="GO:0005634">
    <property type="term" value="C:nucleus"/>
    <property type="evidence" value="ECO:0007669"/>
    <property type="project" value="UniProtKB-SubCell"/>
</dbReference>